<organism evidence="9 10">
    <name type="scientific">Oryzisolibacter propanilivorax</name>
    <dbReference type="NCBI Taxonomy" id="1527607"/>
    <lineage>
        <taxon>Bacteria</taxon>
        <taxon>Pseudomonadati</taxon>
        <taxon>Pseudomonadota</taxon>
        <taxon>Betaproteobacteria</taxon>
        <taxon>Burkholderiales</taxon>
        <taxon>Comamonadaceae</taxon>
        <taxon>Oryzisolibacter</taxon>
    </lineage>
</organism>
<dbReference type="AlphaFoldDB" id="A0A1G9SN29"/>
<keyword evidence="6 7" id="KW-0131">Cell cycle</keyword>
<evidence type="ECO:0000313" key="9">
    <source>
        <dbReference type="EMBL" id="SDM36710.1"/>
    </source>
</evidence>
<dbReference type="SUPFAM" id="SSF52964">
    <property type="entry name" value="TolB, N-terminal domain"/>
    <property type="match status" value="1"/>
</dbReference>
<evidence type="ECO:0000259" key="8">
    <source>
        <dbReference type="Pfam" id="PF04052"/>
    </source>
</evidence>
<comment type="subcellular location">
    <subcellularLocation>
        <location evidence="1 7">Periplasm</location>
    </subcellularLocation>
</comment>
<evidence type="ECO:0000256" key="4">
    <source>
        <dbReference type="ARBA" id="ARBA00022729"/>
    </source>
</evidence>
<dbReference type="Gene3D" id="2.120.10.30">
    <property type="entry name" value="TolB, C-terminal domain"/>
    <property type="match status" value="1"/>
</dbReference>
<dbReference type="Pfam" id="PF04052">
    <property type="entry name" value="TolB_N"/>
    <property type="match status" value="1"/>
</dbReference>
<protein>
    <recommendedName>
        <fullName evidence="7">Tol-Pal system protein TolB</fullName>
    </recommendedName>
</protein>
<comment type="similarity">
    <text evidence="2 7">Belongs to the TolB family.</text>
</comment>
<gene>
    <name evidence="7" type="primary">tolB</name>
    <name evidence="9" type="ORF">SAMN05428957_10538</name>
</gene>
<keyword evidence="3 7" id="KW-0132">Cell division</keyword>
<accession>A0A1G9SN29</accession>
<evidence type="ECO:0000256" key="7">
    <source>
        <dbReference type="HAMAP-Rule" id="MF_00671"/>
    </source>
</evidence>
<keyword evidence="4 7" id="KW-0732">Signal</keyword>
<keyword evidence="5 7" id="KW-0574">Periplasm</keyword>
<evidence type="ECO:0000256" key="6">
    <source>
        <dbReference type="ARBA" id="ARBA00023306"/>
    </source>
</evidence>
<sequence length="475" mass="50596">MCNIPGSVVPPLTVLLHSMDPQTPMRIDRISSSASASPSSGTDVPSQPASFATLSRRGAALALAAGCSLPTLAQFRVEITGVGLTQLPIALAPFRGEAQAPQKISAIVQADLERSGRFVGVDASGVALDEGSRPDLALWRQRKADALTSGSITRLADGRYDVRFRLWDVVKGQDLGGQSFVVTQADLRLVAHRISDFIYEKLTGERGVFSTRIAYVTKVGSRYSLWVADSDGENAQSALSSPEPIISPAWSPTGTQLAYVSFESRKPVVYVHDVSTGRRRLIANFRGSNSAPAWSPDGNTLAVTLSRDGGSQLYTINANGGEPRRLMQSSGIDTEPVFSSDGRSIYFVSDRGGSPQIYRVGASGGGAERVTFQGSYNISPAVSADGQWLAYISRTGGGYKLHVMDLKSGTATAVTDTTADENPSFAPNSRLVVYATKQQGRDALMTTTLDGKIKARLAGQGGDIREPDWGPFTKQ</sequence>
<evidence type="ECO:0000256" key="2">
    <source>
        <dbReference type="ARBA" id="ARBA00009820"/>
    </source>
</evidence>
<proteinExistence type="inferred from homology"/>
<name>A0A1G9SN29_9BURK</name>
<dbReference type="InterPro" id="IPR011042">
    <property type="entry name" value="6-blade_b-propeller_TolB-like"/>
</dbReference>
<dbReference type="Proteomes" id="UP000198552">
    <property type="component" value="Unassembled WGS sequence"/>
</dbReference>
<evidence type="ECO:0000256" key="3">
    <source>
        <dbReference type="ARBA" id="ARBA00022618"/>
    </source>
</evidence>
<evidence type="ECO:0000313" key="10">
    <source>
        <dbReference type="Proteomes" id="UP000198552"/>
    </source>
</evidence>
<dbReference type="STRING" id="1527607.SAMN05428957_10538"/>
<dbReference type="InterPro" id="IPR011659">
    <property type="entry name" value="WD40"/>
</dbReference>
<comment type="function">
    <text evidence="7">Part of the Tol-Pal system, which plays a role in outer membrane invagination during cell division and is important for maintaining outer membrane integrity.</text>
</comment>
<dbReference type="PANTHER" id="PTHR36842">
    <property type="entry name" value="PROTEIN TOLB HOMOLOG"/>
    <property type="match status" value="1"/>
</dbReference>
<dbReference type="GO" id="GO:0051301">
    <property type="term" value="P:cell division"/>
    <property type="evidence" value="ECO:0007669"/>
    <property type="project" value="UniProtKB-UniRule"/>
</dbReference>
<keyword evidence="10" id="KW-1185">Reference proteome</keyword>
<dbReference type="GO" id="GO:0042597">
    <property type="term" value="C:periplasmic space"/>
    <property type="evidence" value="ECO:0007669"/>
    <property type="project" value="UniProtKB-SubCell"/>
</dbReference>
<dbReference type="HAMAP" id="MF_00671">
    <property type="entry name" value="TolB"/>
    <property type="match status" value="1"/>
</dbReference>
<reference evidence="10" key="1">
    <citation type="submission" date="2016-10" db="EMBL/GenBank/DDBJ databases">
        <authorList>
            <person name="Varghese N."/>
            <person name="Submissions S."/>
        </authorList>
    </citation>
    <scope>NUCLEOTIDE SEQUENCE [LARGE SCALE GENOMIC DNA]</scope>
    <source>
        <strain evidence="10">EPL6</strain>
    </source>
</reference>
<dbReference type="Pfam" id="PF07676">
    <property type="entry name" value="PD40"/>
    <property type="match status" value="5"/>
</dbReference>
<dbReference type="GO" id="GO:0017038">
    <property type="term" value="P:protein import"/>
    <property type="evidence" value="ECO:0007669"/>
    <property type="project" value="InterPro"/>
</dbReference>
<dbReference type="InterPro" id="IPR014167">
    <property type="entry name" value="Tol-Pal_TolB"/>
</dbReference>
<comment type="subunit">
    <text evidence="7">The Tol-Pal system is composed of five core proteins: the inner membrane proteins TolA, TolQ and TolR, the periplasmic protein TolB and the outer membrane protein Pal. They form a network linking the inner and outer membranes and the peptidoglycan layer.</text>
</comment>
<evidence type="ECO:0000256" key="5">
    <source>
        <dbReference type="ARBA" id="ARBA00022764"/>
    </source>
</evidence>
<evidence type="ECO:0000256" key="1">
    <source>
        <dbReference type="ARBA" id="ARBA00004418"/>
    </source>
</evidence>
<dbReference type="PANTHER" id="PTHR36842:SF1">
    <property type="entry name" value="PROTEIN TOLB"/>
    <property type="match status" value="1"/>
</dbReference>
<dbReference type="InterPro" id="IPR007195">
    <property type="entry name" value="TolB_N"/>
</dbReference>
<dbReference type="EMBL" id="FNHP01000005">
    <property type="protein sequence ID" value="SDM36710.1"/>
    <property type="molecule type" value="Genomic_DNA"/>
</dbReference>
<dbReference type="NCBIfam" id="TIGR02800">
    <property type="entry name" value="propeller_TolB"/>
    <property type="match status" value="1"/>
</dbReference>
<dbReference type="SUPFAM" id="SSF69304">
    <property type="entry name" value="Tricorn protease N-terminal domain"/>
    <property type="match status" value="1"/>
</dbReference>
<feature type="domain" description="TolB N-terminal" evidence="8">
    <location>
        <begin position="76"/>
        <end position="175"/>
    </location>
</feature>
<dbReference type="Gene3D" id="3.40.50.10070">
    <property type="entry name" value="TolB, N-terminal domain"/>
    <property type="match status" value="1"/>
</dbReference>